<proteinExistence type="predicted"/>
<evidence type="ECO:0000259" key="2">
    <source>
        <dbReference type="PROSITE" id="PS51272"/>
    </source>
</evidence>
<reference evidence="3 4" key="1">
    <citation type="submission" date="2023-10" db="EMBL/GenBank/DDBJ databases">
        <title>A novel Glycoside Hydrolase 43-Like Enzyme from Clostrdium boliviensis is an Endo-xylanase, and a Candidate for Xylooligosaccharides Production from Different Xylan Substrates.</title>
        <authorList>
            <person name="Alvarez M.T."/>
            <person name="Rocabado-Villegas L.R."/>
            <person name="Salas-Veizaga D.M."/>
            <person name="Linares-Pasten J.A."/>
            <person name="Gudmundsdottir E.E."/>
            <person name="Hreggvidsson G.O."/>
            <person name="Adlercreutz P."/>
            <person name="Nordberg Karlsson E."/>
        </authorList>
    </citation>
    <scope>NUCLEOTIDE SEQUENCE [LARGE SCALE GENOMIC DNA]</scope>
    <source>
        <strain evidence="3 4">E-1</strain>
    </source>
</reference>
<dbReference type="EMBL" id="JAWONS010000179">
    <property type="protein sequence ID" value="MDW2798225.1"/>
    <property type="molecule type" value="Genomic_DNA"/>
</dbReference>
<evidence type="ECO:0000313" key="4">
    <source>
        <dbReference type="Proteomes" id="UP001276854"/>
    </source>
</evidence>
<dbReference type="Pfam" id="PF00395">
    <property type="entry name" value="SLH"/>
    <property type="match status" value="1"/>
</dbReference>
<evidence type="ECO:0000256" key="1">
    <source>
        <dbReference type="ARBA" id="ARBA00022737"/>
    </source>
</evidence>
<gene>
    <name evidence="3" type="ORF">RZO55_11610</name>
</gene>
<accession>A0ABU4GMH5</accession>
<keyword evidence="1" id="KW-0677">Repeat</keyword>
<keyword evidence="4" id="KW-1185">Reference proteome</keyword>
<sequence>MSIKNGLYRNLGSFLTAAVVISGLCPVTSYANISSSDFNMRDKVVNLTGIMQLTNNMGIVTRGEFAQMLVNASSYRENLSKSNSSVFKDVPANHPMAEYIKIAASQEWMAGYLGGVFKPEEKVTYREGVKAVLSLLGYKDEDFTGDITSSRISKFQFLELNENVSRTANECMTQTDCVNLFYNLLKTKKKDTGEIYGKLLNCELNSDGEINPISILKDERKGPLLVRRGFSVIQSVPFGSEKANVFLNGAASTLAAVKQSQKANGFAVIYYNVKSKTIWAYTTDGWDKDTLTGENAYVLIMGEVKNIYYKSTDVITPTSIRLEIDSSNSDSDITNSENVDSNGYLSINLESSKLQYLFSIYGKVTVGDKVVMVCSKNGTSYTAVDAIDY</sequence>
<evidence type="ECO:0000313" key="3">
    <source>
        <dbReference type="EMBL" id="MDW2798225.1"/>
    </source>
</evidence>
<dbReference type="PROSITE" id="PS51272">
    <property type="entry name" value="SLH"/>
    <property type="match status" value="1"/>
</dbReference>
<dbReference type="RefSeq" id="WP_318064462.1">
    <property type="nucleotide sequence ID" value="NZ_JAWONS010000179.1"/>
</dbReference>
<organism evidence="3 4">
    <name type="scientific">Clostridium boliviensis</name>
    <dbReference type="NCBI Taxonomy" id="318465"/>
    <lineage>
        <taxon>Bacteria</taxon>
        <taxon>Bacillati</taxon>
        <taxon>Bacillota</taxon>
        <taxon>Clostridia</taxon>
        <taxon>Eubacteriales</taxon>
        <taxon>Clostridiaceae</taxon>
        <taxon>Clostridium</taxon>
    </lineage>
</organism>
<name>A0ABU4GMH5_9CLOT</name>
<dbReference type="Proteomes" id="UP001276854">
    <property type="component" value="Unassembled WGS sequence"/>
</dbReference>
<comment type="caution">
    <text evidence="3">The sequence shown here is derived from an EMBL/GenBank/DDBJ whole genome shotgun (WGS) entry which is preliminary data.</text>
</comment>
<dbReference type="InterPro" id="IPR001119">
    <property type="entry name" value="SLH_dom"/>
</dbReference>
<protein>
    <submittedName>
        <fullName evidence="3">S-layer homology domain-containing protein</fullName>
    </submittedName>
</protein>
<feature type="domain" description="SLH" evidence="2">
    <location>
        <begin position="83"/>
        <end position="146"/>
    </location>
</feature>